<feature type="region of interest" description="Disordered" evidence="8">
    <location>
        <begin position="531"/>
        <end position="593"/>
    </location>
</feature>
<dbReference type="AlphaFoldDB" id="A0A2A6B4Y3"/>
<dbReference type="Pfam" id="PF04882">
    <property type="entry name" value="Peroxin-3"/>
    <property type="match status" value="1"/>
</dbReference>
<dbReference type="InterPro" id="IPR006984">
    <property type="entry name" value="Fcf1/UTP23"/>
</dbReference>
<dbReference type="Gene3D" id="3.40.50.1010">
    <property type="entry name" value="5'-nuclease"/>
    <property type="match status" value="1"/>
</dbReference>
<reference evidence="10" key="2">
    <citation type="submission" date="2022-06" db="UniProtKB">
        <authorList>
            <consortium name="EnsemblMetazoa"/>
        </authorList>
    </citation>
    <scope>IDENTIFICATION</scope>
    <source>
        <strain evidence="10">PS312</strain>
    </source>
</reference>
<dbReference type="GO" id="GO:0007031">
    <property type="term" value="P:peroxisome organization"/>
    <property type="evidence" value="ECO:0007669"/>
    <property type="project" value="InterPro"/>
</dbReference>
<accession>A0A2A6B4Y3</accession>
<reference evidence="11" key="1">
    <citation type="journal article" date="2008" name="Nat. Genet.">
        <title>The Pristionchus pacificus genome provides a unique perspective on nematode lifestyle and parasitism.</title>
        <authorList>
            <person name="Dieterich C."/>
            <person name="Clifton S.W."/>
            <person name="Schuster L.N."/>
            <person name="Chinwalla A."/>
            <person name="Delehaunty K."/>
            <person name="Dinkelacker I."/>
            <person name="Fulton L."/>
            <person name="Fulton R."/>
            <person name="Godfrey J."/>
            <person name="Minx P."/>
            <person name="Mitreva M."/>
            <person name="Roeseler W."/>
            <person name="Tian H."/>
            <person name="Witte H."/>
            <person name="Yang S.P."/>
            <person name="Wilson R.K."/>
            <person name="Sommer R.J."/>
        </authorList>
    </citation>
    <scope>NUCLEOTIDE SEQUENCE [LARGE SCALE GENOMIC DNA]</scope>
    <source>
        <strain evidence="11">PS312</strain>
    </source>
</reference>
<evidence type="ECO:0000313" key="10">
    <source>
        <dbReference type="EnsemblMetazoa" id="PPA17463.1"/>
    </source>
</evidence>
<organism evidence="10 11">
    <name type="scientific">Pristionchus pacificus</name>
    <name type="common">Parasitic nematode worm</name>
    <dbReference type="NCBI Taxonomy" id="54126"/>
    <lineage>
        <taxon>Eukaryota</taxon>
        <taxon>Metazoa</taxon>
        <taxon>Ecdysozoa</taxon>
        <taxon>Nematoda</taxon>
        <taxon>Chromadorea</taxon>
        <taxon>Rhabditida</taxon>
        <taxon>Rhabditina</taxon>
        <taxon>Diplogasteromorpha</taxon>
        <taxon>Diplogasteroidea</taxon>
        <taxon>Neodiplogasteridae</taxon>
        <taxon>Pristionchus</taxon>
    </lineage>
</organism>
<dbReference type="GO" id="GO:0006364">
    <property type="term" value="P:rRNA processing"/>
    <property type="evidence" value="ECO:0007669"/>
    <property type="project" value="UniProtKB-KW"/>
</dbReference>
<dbReference type="InterPro" id="IPR057776">
    <property type="entry name" value="UTP23_sensor"/>
</dbReference>
<evidence type="ECO:0000256" key="6">
    <source>
        <dbReference type="ARBA" id="ARBA00038503"/>
    </source>
</evidence>
<sequence>MSWWELAKRHKGKIIAGGAIIGGAVALSMNMNQKRVESPQEESGLQARRHYVFDANQSACDESIRELAPSVFRMIQTRFNVESITRQLQEGNLSTEKKIELWNELKITVMGRLVAVAHALSLLTLTLKAQISILAADIVTITSGATKNNGWWSWAPASMSALVGGKGEMSADEKRRNDTARQVFLRSIEFFTQTGVLELAEVVDDVVKRELQEVRLDEMRDSDEVLALLNSLSAKVAAETGSLSAYVAPIDKDDTSRDSVTLLLRRLILLLDGDQCRETNGRLVQFFLSASTRCPRVRLMPNERRILKYTTYLAACAPEALVYGNCVSQQAESIKQGACGKEFEKLFECVQKQQTRLKRAARILSVYRYNFGVTPPYQVIIDGTYAHAALKEKLNLAEQLPKYLGAPVEIHTTKCCLDELTKLGSPLYGALCVAKAQLVADCPHNPPRGAGDCLSHLARRAKKDKKKKKFIFATQDPTLQDKLRAIGGIPILYIAYKTVLLDPVSEATKTEMETEKGELETIRELKKELLGEEPEKKKRKKKGVNPLSCKKKVMKKSGVKPVEGTKTANGKRRRRKKGGETGGAGGGGGEEKMETMSLLMPSPSAPSAPAPAQMGGLDFLPSVCLSTTLTHTCSALLLIPSHTMVDAPPIVVCGKENGETVIFSTDFNQRFGKSEACTSPITAIAYGRATNQTGSELVTISADGQLTLFKVIEGATLSLQPTFHQLMQANITAAVIADVDRDGLMELIVIMTDRVVRTFQWCTESNRFLPRNKWEVPSHIAGVSIGESATRQYEAWLSQAGSRQYVAIRFSGDHSVTVCDSRMDAATIFMPYRADYVRTFGSLVTGIVVHVNQKERRLRMIGGDIIGLGTVRLPSKVVVITVDVNGLCLVYAYNERNIKKMDIDPLMRMTVLKDTFHMALIGTPAAIYVTVATTRGRLANYSIPMDTIDHRFSRFNT</sequence>
<dbReference type="Proteomes" id="UP000005239">
    <property type="component" value="Unassembled WGS sequence"/>
</dbReference>
<keyword evidence="2" id="KW-0690">Ribosome biogenesis</keyword>
<evidence type="ECO:0000313" key="11">
    <source>
        <dbReference type="Proteomes" id="UP000005239"/>
    </source>
</evidence>
<keyword evidence="3" id="KW-0698">rRNA processing</keyword>
<comment type="function">
    <text evidence="5">Involved in rRNA-processing and ribosome biogenesis.</text>
</comment>
<feature type="compositionally biased region" description="Basic residues" evidence="8">
    <location>
        <begin position="537"/>
        <end position="558"/>
    </location>
</feature>
<dbReference type="Pfam" id="PF04900">
    <property type="entry name" value="Fcf1"/>
    <property type="match status" value="1"/>
</dbReference>
<evidence type="ECO:0000256" key="5">
    <source>
        <dbReference type="ARBA" id="ARBA00037300"/>
    </source>
</evidence>
<protein>
    <recommendedName>
        <fullName evidence="7">rRNA-processing protein UTP23 homolog</fullName>
    </recommendedName>
</protein>
<accession>A0A8R1YKH9</accession>
<gene>
    <name evidence="10" type="primary">WBGene00107017</name>
</gene>
<dbReference type="GO" id="GO:0005778">
    <property type="term" value="C:peroxisomal membrane"/>
    <property type="evidence" value="ECO:0007669"/>
    <property type="project" value="InterPro"/>
</dbReference>
<evidence type="ECO:0000256" key="1">
    <source>
        <dbReference type="ARBA" id="ARBA00004604"/>
    </source>
</evidence>
<dbReference type="SUPFAM" id="SSF50978">
    <property type="entry name" value="WD40 repeat-like"/>
    <property type="match status" value="1"/>
</dbReference>
<dbReference type="Pfam" id="PF15907">
    <property type="entry name" value="Itfg2"/>
    <property type="match status" value="1"/>
</dbReference>
<keyword evidence="4" id="KW-0539">Nucleus</keyword>
<evidence type="ECO:0000256" key="4">
    <source>
        <dbReference type="ARBA" id="ARBA00023242"/>
    </source>
</evidence>
<evidence type="ECO:0000256" key="2">
    <source>
        <dbReference type="ARBA" id="ARBA00022517"/>
    </source>
</evidence>
<comment type="similarity">
    <text evidence="6">Belongs to the UTP23/FCF1 family. UTP23 subfamily.</text>
</comment>
<feature type="domain" description="UTP23 sensor motif region" evidence="9">
    <location>
        <begin position="536"/>
        <end position="553"/>
    </location>
</feature>
<dbReference type="FunFam" id="3.40.50.1010:FF:000006">
    <property type="entry name" value="rRNA-processing protein UTP23 homolog"/>
    <property type="match status" value="1"/>
</dbReference>
<evidence type="ECO:0000256" key="8">
    <source>
        <dbReference type="SAM" id="MobiDB-lite"/>
    </source>
</evidence>
<dbReference type="GO" id="GO:0070181">
    <property type="term" value="F:small ribosomal subunit rRNA binding"/>
    <property type="evidence" value="ECO:0000318"/>
    <property type="project" value="GO_Central"/>
</dbReference>
<dbReference type="InterPro" id="IPR006966">
    <property type="entry name" value="Peroxin-3"/>
</dbReference>
<dbReference type="SUPFAM" id="SSF88723">
    <property type="entry name" value="PIN domain-like"/>
    <property type="match status" value="1"/>
</dbReference>
<dbReference type="GO" id="GO:0032040">
    <property type="term" value="C:small-subunit processome"/>
    <property type="evidence" value="ECO:0000318"/>
    <property type="project" value="GO_Central"/>
</dbReference>
<dbReference type="InterPro" id="IPR031793">
    <property type="entry name" value="KICSTOR_ITFG2"/>
</dbReference>
<dbReference type="InterPro" id="IPR036322">
    <property type="entry name" value="WD40_repeat_dom_sf"/>
</dbReference>
<evidence type="ECO:0000256" key="7">
    <source>
        <dbReference type="ARBA" id="ARBA00071400"/>
    </source>
</evidence>
<comment type="subcellular location">
    <subcellularLocation>
        <location evidence="1">Nucleus</location>
        <location evidence="1">Nucleolus</location>
    </subcellularLocation>
</comment>
<keyword evidence="11" id="KW-1185">Reference proteome</keyword>
<dbReference type="PANTHER" id="PTHR12416">
    <property type="entry name" value="RRNA-PROCESSING PROTEIN UTP23 HOMOLOG"/>
    <property type="match status" value="1"/>
</dbReference>
<dbReference type="InterPro" id="IPR029060">
    <property type="entry name" value="PIN-like_dom_sf"/>
</dbReference>
<name>A0A2A6B4Y3_PRIPA</name>
<dbReference type="Pfam" id="PF24779">
    <property type="entry name" value="UTP23_sensor"/>
    <property type="match status" value="1"/>
</dbReference>
<dbReference type="GO" id="GO:0005730">
    <property type="term" value="C:nucleolus"/>
    <property type="evidence" value="ECO:0000318"/>
    <property type="project" value="GO_Central"/>
</dbReference>
<proteinExistence type="inferred from homology"/>
<dbReference type="EnsemblMetazoa" id="PPA17463.1">
    <property type="protein sequence ID" value="PPA17463.1"/>
    <property type="gene ID" value="WBGene00107017"/>
</dbReference>
<feature type="compositionally biased region" description="Low complexity" evidence="8">
    <location>
        <begin position="559"/>
        <end position="568"/>
    </location>
</feature>
<evidence type="ECO:0000259" key="9">
    <source>
        <dbReference type="Pfam" id="PF24779"/>
    </source>
</evidence>
<evidence type="ECO:0000256" key="3">
    <source>
        <dbReference type="ARBA" id="ARBA00022552"/>
    </source>
</evidence>